<keyword evidence="3" id="KW-1185">Reference proteome</keyword>
<sequence>MSVTTYVPKPVMENKLVVRIYIDNSNLWIEGRKTYAKKKGLDTRTDPTWRLDVGRLKTTLLKKITLPSENIEVKANLYGSRPPPVDTVWEAIKCHEVYVHTSKRSTWTGGEKGVDQQLTADAAFQVSADYYTGVSSEYIIVSGDRDLLLVVNKIADNGFPVHVWSWKDSLASAYYKGEQKDRVHVHLLDEYIEDIGFCETTFRVDRSTIDPHSIVVIDPLPKADAIDELVSKLKTPVYRYECRTKRPNASNRDLVIIPALARMMKPADLEDLFQHVKARLEPTGLTVLSYFECSQRSTKDSREELAISNRFDELLHVDDELERYAEGVDNKRHNAEENSEFIQVNARSRQRMLSIKRNEEKARSLCQWGLYCRNELGCKYGHTKDELDHFKTYGHMTAKKYRLCDKPQCNAWSYRCRYAHSEDELFCPGCGKEGVGHGMWNCPERSGSRSS</sequence>
<feature type="domain" description="NYN" evidence="1">
    <location>
        <begin position="39"/>
        <end position="167"/>
    </location>
</feature>
<comment type="caution">
    <text evidence="2">The sequence shown here is derived from an EMBL/GenBank/DDBJ whole genome shotgun (WGS) entry which is preliminary data.</text>
</comment>
<dbReference type="Proteomes" id="UP000452235">
    <property type="component" value="Unassembled WGS sequence"/>
</dbReference>
<dbReference type="Gene3D" id="3.40.50.1010">
    <property type="entry name" value="5'-nuclease"/>
    <property type="match status" value="1"/>
</dbReference>
<evidence type="ECO:0000259" key="1">
    <source>
        <dbReference type="Pfam" id="PF01936"/>
    </source>
</evidence>
<organism evidence="2 3">
    <name type="scientific">Aspergillus terreus</name>
    <dbReference type="NCBI Taxonomy" id="33178"/>
    <lineage>
        <taxon>Eukaryota</taxon>
        <taxon>Fungi</taxon>
        <taxon>Dikarya</taxon>
        <taxon>Ascomycota</taxon>
        <taxon>Pezizomycotina</taxon>
        <taxon>Eurotiomycetes</taxon>
        <taxon>Eurotiomycetidae</taxon>
        <taxon>Eurotiales</taxon>
        <taxon>Aspergillaceae</taxon>
        <taxon>Aspergillus</taxon>
        <taxon>Aspergillus subgen. Circumdati</taxon>
    </lineage>
</organism>
<protein>
    <recommendedName>
        <fullName evidence="1">NYN domain-containing protein</fullName>
    </recommendedName>
</protein>
<gene>
    <name evidence="2" type="ORF">ATEIFO6365_0009046000</name>
</gene>
<dbReference type="GO" id="GO:0004540">
    <property type="term" value="F:RNA nuclease activity"/>
    <property type="evidence" value="ECO:0007669"/>
    <property type="project" value="InterPro"/>
</dbReference>
<proteinExistence type="predicted"/>
<dbReference type="AlphaFoldDB" id="A0A5M3Z8Q4"/>
<dbReference type="EMBL" id="BLJY01000009">
    <property type="protein sequence ID" value="GFF19097.1"/>
    <property type="molecule type" value="Genomic_DNA"/>
</dbReference>
<accession>A0A5M3Z8Q4</accession>
<dbReference type="InterPro" id="IPR021139">
    <property type="entry name" value="NYN"/>
</dbReference>
<evidence type="ECO:0000313" key="3">
    <source>
        <dbReference type="Proteomes" id="UP000452235"/>
    </source>
</evidence>
<reference evidence="2 3" key="1">
    <citation type="submission" date="2020-01" db="EMBL/GenBank/DDBJ databases">
        <title>Aspergillus terreus IFO 6365 whole genome shotgun sequence.</title>
        <authorList>
            <person name="Kanamasa S."/>
            <person name="Takahashi H."/>
        </authorList>
    </citation>
    <scope>NUCLEOTIDE SEQUENCE [LARGE SCALE GENOMIC DNA]</scope>
    <source>
        <strain evidence="2 3">IFO 6365</strain>
    </source>
</reference>
<dbReference type="Pfam" id="PF01936">
    <property type="entry name" value="NYN"/>
    <property type="match status" value="1"/>
</dbReference>
<name>A0A5M3Z8Q4_ASPTE</name>
<evidence type="ECO:0000313" key="2">
    <source>
        <dbReference type="EMBL" id="GFF19097.1"/>
    </source>
</evidence>
<dbReference type="OrthoDB" id="2311180at2759"/>
<dbReference type="VEuPathDB" id="FungiDB:ATEG_07835"/>